<reference evidence="12 13" key="1">
    <citation type="submission" date="2024-05" db="EMBL/GenBank/DDBJ databases">
        <title>Long read based assembly of the Candida bracarensis genome reveals expanded adhesin content.</title>
        <authorList>
            <person name="Marcet-Houben M."/>
            <person name="Ksiezopolska E."/>
            <person name="Gabaldon T."/>
        </authorList>
    </citation>
    <scope>NUCLEOTIDE SEQUENCE [LARGE SCALE GENOMIC DNA]</scope>
    <source>
        <strain evidence="12 13">CBM6</strain>
    </source>
</reference>
<feature type="transmembrane region" description="Helical" evidence="11">
    <location>
        <begin position="412"/>
        <end position="433"/>
    </location>
</feature>
<keyword evidence="10" id="KW-0325">Glycoprotein</keyword>
<dbReference type="Proteomes" id="UP001623330">
    <property type="component" value="Unassembled WGS sequence"/>
</dbReference>
<proteinExistence type="inferred from homology"/>
<comment type="subcellular location">
    <subcellularLocation>
        <location evidence="2 11">Cell membrane</location>
        <topology evidence="2 11">Multi-pass membrane protein</topology>
    </subcellularLocation>
</comment>
<comment type="function">
    <text evidence="1 11">Involved in cell fusion during mating by stabilizing the plasma membrane fusion event.</text>
</comment>
<comment type="caution">
    <text evidence="11">Lacks conserved residue(s) required for the propagation of feature annotation.</text>
</comment>
<evidence type="ECO:0000256" key="9">
    <source>
        <dbReference type="ARBA" id="ARBA00023136"/>
    </source>
</evidence>
<keyword evidence="8 11" id="KW-1133">Transmembrane helix</keyword>
<evidence type="ECO:0000256" key="3">
    <source>
        <dbReference type="ARBA" id="ARBA00010780"/>
    </source>
</evidence>
<keyword evidence="6 11" id="KW-0812">Transmembrane</keyword>
<keyword evidence="9 11" id="KW-0472">Membrane</keyword>
<comment type="similarity">
    <text evidence="3 11">Belongs to the PRM1 family.</text>
</comment>
<feature type="transmembrane region" description="Helical" evidence="11">
    <location>
        <begin position="290"/>
        <end position="312"/>
    </location>
</feature>
<accession>A0ABR4NQD4</accession>
<evidence type="ECO:0000256" key="6">
    <source>
        <dbReference type="ARBA" id="ARBA00022692"/>
    </source>
</evidence>
<feature type="transmembrane region" description="Helical" evidence="11">
    <location>
        <begin position="14"/>
        <end position="37"/>
    </location>
</feature>
<dbReference type="EMBL" id="JBEVYD010000009">
    <property type="protein sequence ID" value="KAL3230444.1"/>
    <property type="molecule type" value="Genomic_DNA"/>
</dbReference>
<evidence type="ECO:0000256" key="1">
    <source>
        <dbReference type="ARBA" id="ARBA00002512"/>
    </source>
</evidence>
<protein>
    <recommendedName>
        <fullName evidence="4 11">Plasma membrane fusion protein PRM1</fullName>
    </recommendedName>
</protein>
<evidence type="ECO:0000256" key="2">
    <source>
        <dbReference type="ARBA" id="ARBA00004651"/>
    </source>
</evidence>
<keyword evidence="13" id="KW-1185">Reference proteome</keyword>
<sequence length="625" mass="70036">MKGYLVLTDRLSQVWLNGVTISSSILVIKIAIFCYVISHFLSLSEVFLLTGCDNLDRTLNSIDDQIPQYLSTVGNYMVKKSMQESIETSITVISLLITASEEILAFFIELYLGTYACLVVSTIDGTVDVAANTTEHIIGFVNETMSDMANTLDDGLNGLSTVINKVISAANKIEGALRGNPTSLNDDFHKVNLTSDKLRHFSIPPTIDYKLQRLSERVPNFDQLKNETKKLINIPFENIRERLLQLNSLDLLPSDAVLPKPIISDNERFTSGVCSKSIPDIKEIYGTLRLILRTATIVVIVLGTIAVLSSILPHVYSEYKLWKRLNQMQGKLDSYLDEKYISLSEDDTTFDSRSNRRYNENSKFDLIECYCSIFEFWPTKVSALLTKYKKPDSSGKIKYLTQFILSQRARNVLLLAIMGIISCGIQFALLHAVDRSVDKSLKSLTQEDPFHLESVIKSGGAYVTVWSESANSYISDTELNINTEFFGWVQNTTSTINSTVAITMDKIDTTLGDIFNGTLLYGPMKTVANCAIERKLAAVQRAMLWVNKHARVTLPRVNSTEISKTLSKNSQKVHSPLSPLEVGTYVKRVTTIARNSTFYELYVSLALLLIWLLQIPTALLLSARR</sequence>
<evidence type="ECO:0000256" key="11">
    <source>
        <dbReference type="RuleBase" id="RU366035"/>
    </source>
</evidence>
<keyword evidence="5 11" id="KW-1003">Cell membrane</keyword>
<evidence type="ECO:0000256" key="8">
    <source>
        <dbReference type="ARBA" id="ARBA00022989"/>
    </source>
</evidence>
<dbReference type="PANTHER" id="PTHR31030">
    <property type="entry name" value="PLASMA MEMBRANE FUSION PROTEIN PRM1"/>
    <property type="match status" value="1"/>
</dbReference>
<gene>
    <name evidence="12" type="ORF">RNJ44_00893</name>
</gene>
<dbReference type="PANTHER" id="PTHR31030:SF1">
    <property type="entry name" value="PLASMA MEMBRANE FUSION PROTEIN PRM1"/>
    <property type="match status" value="1"/>
</dbReference>
<dbReference type="InterPro" id="IPR026777">
    <property type="entry name" value="PRM1"/>
</dbReference>
<evidence type="ECO:0000256" key="10">
    <source>
        <dbReference type="ARBA" id="ARBA00023180"/>
    </source>
</evidence>
<name>A0ABR4NQD4_9SACH</name>
<evidence type="ECO:0000256" key="5">
    <source>
        <dbReference type="ARBA" id="ARBA00022475"/>
    </source>
</evidence>
<keyword evidence="7 11" id="KW-0184">Conjugation</keyword>
<evidence type="ECO:0000256" key="4">
    <source>
        <dbReference type="ARBA" id="ARBA00017621"/>
    </source>
</evidence>
<comment type="caution">
    <text evidence="12">The sequence shown here is derived from an EMBL/GenBank/DDBJ whole genome shotgun (WGS) entry which is preliminary data.</text>
</comment>
<organism evidence="12 13">
    <name type="scientific">Nakaseomyces bracarensis</name>
    <dbReference type="NCBI Taxonomy" id="273131"/>
    <lineage>
        <taxon>Eukaryota</taxon>
        <taxon>Fungi</taxon>
        <taxon>Dikarya</taxon>
        <taxon>Ascomycota</taxon>
        <taxon>Saccharomycotina</taxon>
        <taxon>Saccharomycetes</taxon>
        <taxon>Saccharomycetales</taxon>
        <taxon>Saccharomycetaceae</taxon>
        <taxon>Nakaseomyces</taxon>
    </lineage>
</organism>
<evidence type="ECO:0000313" key="12">
    <source>
        <dbReference type="EMBL" id="KAL3230444.1"/>
    </source>
</evidence>
<evidence type="ECO:0000256" key="7">
    <source>
        <dbReference type="ARBA" id="ARBA00022971"/>
    </source>
</evidence>
<evidence type="ECO:0000313" key="13">
    <source>
        <dbReference type="Proteomes" id="UP001623330"/>
    </source>
</evidence>
<feature type="transmembrane region" description="Helical" evidence="11">
    <location>
        <begin position="601"/>
        <end position="623"/>
    </location>
</feature>